<evidence type="ECO:0000256" key="6">
    <source>
        <dbReference type="HAMAP-Rule" id="MF_01685"/>
    </source>
</evidence>
<comment type="catalytic activity">
    <reaction evidence="6">
        <text>2 reduced [2Fe-2S]-[ferredoxin] + NADP(+) + H(+) = 2 oxidized [2Fe-2S]-[ferredoxin] + NADPH</text>
        <dbReference type="Rhea" id="RHEA:20125"/>
        <dbReference type="Rhea" id="RHEA-COMP:10000"/>
        <dbReference type="Rhea" id="RHEA-COMP:10001"/>
        <dbReference type="ChEBI" id="CHEBI:15378"/>
        <dbReference type="ChEBI" id="CHEBI:33737"/>
        <dbReference type="ChEBI" id="CHEBI:33738"/>
        <dbReference type="ChEBI" id="CHEBI:57783"/>
        <dbReference type="ChEBI" id="CHEBI:58349"/>
        <dbReference type="EC" id="1.18.1.2"/>
    </reaction>
</comment>
<evidence type="ECO:0000313" key="8">
    <source>
        <dbReference type="EMBL" id="MCU9594800.1"/>
    </source>
</evidence>
<feature type="binding site" evidence="6">
    <location>
        <position position="284"/>
    </location>
    <ligand>
        <name>FAD</name>
        <dbReference type="ChEBI" id="CHEBI:57692"/>
    </ligand>
</feature>
<evidence type="ECO:0000259" key="7">
    <source>
        <dbReference type="Pfam" id="PF07992"/>
    </source>
</evidence>
<protein>
    <recommendedName>
        <fullName evidence="6">Ferredoxin--NADP reductase</fullName>
        <shortName evidence="6">FNR</shortName>
        <shortName evidence="6">Fd-NADP(+) reductase</shortName>
        <ecNumber evidence="6">1.18.1.2</ecNumber>
    </recommendedName>
</protein>
<feature type="binding site" evidence="6">
    <location>
        <position position="43"/>
    </location>
    <ligand>
        <name>FAD</name>
        <dbReference type="ChEBI" id="CHEBI:57692"/>
    </ligand>
</feature>
<dbReference type="InterPro" id="IPR022890">
    <property type="entry name" value="Fd--NADP_Rdtase_type_2"/>
</dbReference>
<evidence type="ECO:0000256" key="3">
    <source>
        <dbReference type="ARBA" id="ARBA00022827"/>
    </source>
</evidence>
<evidence type="ECO:0000256" key="1">
    <source>
        <dbReference type="ARBA" id="ARBA00011738"/>
    </source>
</evidence>
<dbReference type="EC" id="1.18.1.2" evidence="6"/>
<dbReference type="InterPro" id="IPR036188">
    <property type="entry name" value="FAD/NAD-bd_sf"/>
</dbReference>
<feature type="binding site" evidence="6">
    <location>
        <position position="122"/>
    </location>
    <ligand>
        <name>FAD</name>
        <dbReference type="ChEBI" id="CHEBI:57692"/>
    </ligand>
</feature>
<comment type="cofactor">
    <cofactor evidence="6">
        <name>FAD</name>
        <dbReference type="ChEBI" id="CHEBI:57692"/>
    </cofactor>
    <text evidence="6">Binds 1 FAD per subunit.</text>
</comment>
<sequence>MNGKIYDVTIIGGGPVGLFAAFYGGMRQLKVKIIESLPQLGGQLTALYPDKYIYDVAGFPKIKAQELVDQLINQAFQFNHEVVLGEKVETLTKLVDGIFQLETDKNVHLSRTVLITAGVGAFQPRKLNIQGAEKYENNNLHYYVKEVKRFHNKNVCILGGGDSAVDWALMLEPVAKSVSIIHRRNEFRAHESSVEQLKNADICIYTPYVVSNVCGNDSEIESIEIKHIKTEEKMKVELDELICNYGFISSLGPIKNWGIEIDKNSIVTDSTMQTSVEGVYAAGDIVTYNGKVKLIATGFGDAATAISSIKAYINPNARKQPQHSTSIFEKIVVS</sequence>
<evidence type="ECO:0000256" key="2">
    <source>
        <dbReference type="ARBA" id="ARBA00022630"/>
    </source>
</evidence>
<dbReference type="PRINTS" id="PR00368">
    <property type="entry name" value="FADPNR"/>
</dbReference>
<name>A0ABT2WGY5_9BACI</name>
<organism evidence="8 9">
    <name type="scientific">Pallidibacillus thermolactis</name>
    <dbReference type="NCBI Taxonomy" id="251051"/>
    <lineage>
        <taxon>Bacteria</taxon>
        <taxon>Bacillati</taxon>
        <taxon>Bacillota</taxon>
        <taxon>Bacilli</taxon>
        <taxon>Bacillales</taxon>
        <taxon>Bacillaceae</taxon>
        <taxon>Pallidibacillus</taxon>
    </lineage>
</organism>
<dbReference type="HAMAP" id="MF_01685">
    <property type="entry name" value="FENR2"/>
    <property type="match status" value="1"/>
</dbReference>
<comment type="subunit">
    <text evidence="1 6">Homodimer.</text>
</comment>
<dbReference type="RefSeq" id="WP_263061805.1">
    <property type="nucleotide sequence ID" value="NZ_JAOUSE010000029.1"/>
</dbReference>
<feature type="binding site" evidence="6">
    <location>
        <position position="325"/>
    </location>
    <ligand>
        <name>FAD</name>
        <dbReference type="ChEBI" id="CHEBI:57692"/>
    </ligand>
</feature>
<keyword evidence="9" id="KW-1185">Reference proteome</keyword>
<keyword evidence="4 6" id="KW-0521">NADP</keyword>
<feature type="binding site" evidence="6">
    <location>
        <position position="88"/>
    </location>
    <ligand>
        <name>FAD</name>
        <dbReference type="ChEBI" id="CHEBI:57692"/>
    </ligand>
</feature>
<evidence type="ECO:0000256" key="5">
    <source>
        <dbReference type="ARBA" id="ARBA00023002"/>
    </source>
</evidence>
<feature type="domain" description="FAD/NAD(P)-binding" evidence="7">
    <location>
        <begin position="6"/>
        <end position="295"/>
    </location>
</feature>
<comment type="caution">
    <text evidence="8">The sequence shown here is derived from an EMBL/GenBank/DDBJ whole genome shotgun (WGS) entry which is preliminary data.</text>
</comment>
<dbReference type="Gene3D" id="3.50.50.60">
    <property type="entry name" value="FAD/NAD(P)-binding domain"/>
    <property type="match status" value="2"/>
</dbReference>
<dbReference type="SUPFAM" id="SSF51905">
    <property type="entry name" value="FAD/NAD(P)-binding domain"/>
    <property type="match status" value="1"/>
</dbReference>
<dbReference type="Proteomes" id="UP001208656">
    <property type="component" value="Unassembled WGS sequence"/>
</dbReference>
<keyword evidence="3 6" id="KW-0274">FAD</keyword>
<dbReference type="PANTHER" id="PTHR48105">
    <property type="entry name" value="THIOREDOXIN REDUCTASE 1-RELATED-RELATED"/>
    <property type="match status" value="1"/>
</dbReference>
<dbReference type="InterPro" id="IPR023753">
    <property type="entry name" value="FAD/NAD-binding_dom"/>
</dbReference>
<evidence type="ECO:0000313" key="9">
    <source>
        <dbReference type="Proteomes" id="UP001208656"/>
    </source>
</evidence>
<reference evidence="8 9" key="1">
    <citation type="submission" date="2022-10" db="EMBL/GenBank/DDBJ databases">
        <title>Description of Fervidibacillus gen. nov. in the family Fervidibacillaceae fam. nov. with two species, Fervidibacillus albus sp. nov., and Fervidibacillus halotolerans sp. nov., isolated from tidal flat sediments.</title>
        <authorList>
            <person name="Kwon K.K."/>
            <person name="Yang S.-H."/>
        </authorList>
    </citation>
    <scope>NUCLEOTIDE SEQUENCE [LARGE SCALE GENOMIC DNA]</scope>
    <source>
        <strain evidence="8 9">DSM 23332</strain>
    </source>
</reference>
<accession>A0ABT2WGY5</accession>
<proteinExistence type="inferred from homology"/>
<dbReference type="EMBL" id="JAOUSE010000029">
    <property type="protein sequence ID" value="MCU9594800.1"/>
    <property type="molecule type" value="Genomic_DNA"/>
</dbReference>
<keyword evidence="5 6" id="KW-0560">Oxidoreductase</keyword>
<gene>
    <name evidence="8" type="ORF">OEV82_10160</name>
</gene>
<comment type="similarity">
    <text evidence="6">Belongs to the ferredoxin--NADP reductase type 2 family.</text>
</comment>
<keyword evidence="2 6" id="KW-0285">Flavoprotein</keyword>
<comment type="caution">
    <text evidence="6">Lacks conserved residue(s) required for the propagation of feature annotation.</text>
</comment>
<feature type="binding site" evidence="6">
    <location>
        <position position="35"/>
    </location>
    <ligand>
        <name>FAD</name>
        <dbReference type="ChEBI" id="CHEBI:57692"/>
    </ligand>
</feature>
<evidence type="ECO:0000256" key="4">
    <source>
        <dbReference type="ARBA" id="ARBA00022857"/>
    </source>
</evidence>
<dbReference type="InterPro" id="IPR050097">
    <property type="entry name" value="Ferredoxin-NADP_redctase_2"/>
</dbReference>
<dbReference type="PRINTS" id="PR00469">
    <property type="entry name" value="PNDRDTASEII"/>
</dbReference>
<dbReference type="Pfam" id="PF07992">
    <property type="entry name" value="Pyr_redox_2"/>
    <property type="match status" value="1"/>
</dbReference>
<feature type="binding site" evidence="6">
    <location>
        <position position="48"/>
    </location>
    <ligand>
        <name>FAD</name>
        <dbReference type="ChEBI" id="CHEBI:57692"/>
    </ligand>
</feature>